<name>A0AAU7KRP3_9GAMM</name>
<feature type="transmembrane region" description="Helical" evidence="4">
    <location>
        <begin position="181"/>
        <end position="199"/>
    </location>
</feature>
<feature type="transmembrane region" description="Helical" evidence="4">
    <location>
        <begin position="357"/>
        <end position="378"/>
    </location>
</feature>
<dbReference type="InterPro" id="IPR050469">
    <property type="entry name" value="Diguanylate_Cyclase"/>
</dbReference>
<keyword evidence="4" id="KW-1133">Transmembrane helix</keyword>
<proteinExistence type="predicted"/>
<dbReference type="InterPro" id="IPR029787">
    <property type="entry name" value="Nucleotide_cyclase"/>
</dbReference>
<dbReference type="RefSeq" id="WP_348814805.1">
    <property type="nucleotide sequence ID" value="NZ_CP098828.1"/>
</dbReference>
<evidence type="ECO:0000256" key="1">
    <source>
        <dbReference type="ARBA" id="ARBA00001946"/>
    </source>
</evidence>
<dbReference type="Gene3D" id="3.30.70.270">
    <property type="match status" value="1"/>
</dbReference>
<feature type="domain" description="GGDEF" evidence="5">
    <location>
        <begin position="432"/>
        <end position="565"/>
    </location>
</feature>
<feature type="transmembrane region" description="Helical" evidence="4">
    <location>
        <begin position="298"/>
        <end position="317"/>
    </location>
</feature>
<gene>
    <name evidence="6" type="ORF">NFG57_16615</name>
</gene>
<organism evidence="6">
    <name type="scientific">Halomonas sp. H10-59</name>
    <dbReference type="NCBI Taxonomy" id="2950874"/>
    <lineage>
        <taxon>Bacteria</taxon>
        <taxon>Pseudomonadati</taxon>
        <taxon>Pseudomonadota</taxon>
        <taxon>Gammaproteobacteria</taxon>
        <taxon>Oceanospirillales</taxon>
        <taxon>Halomonadaceae</taxon>
        <taxon>Halomonas</taxon>
    </lineage>
</organism>
<keyword evidence="4" id="KW-0472">Membrane</keyword>
<dbReference type="InterPro" id="IPR043128">
    <property type="entry name" value="Rev_trsase/Diguanyl_cyclase"/>
</dbReference>
<dbReference type="PANTHER" id="PTHR45138:SF9">
    <property type="entry name" value="DIGUANYLATE CYCLASE DGCM-RELATED"/>
    <property type="match status" value="1"/>
</dbReference>
<dbReference type="GO" id="GO:0052621">
    <property type="term" value="F:diguanylate cyclase activity"/>
    <property type="evidence" value="ECO:0007669"/>
    <property type="project" value="UniProtKB-EC"/>
</dbReference>
<dbReference type="FunFam" id="3.30.70.270:FF:000001">
    <property type="entry name" value="Diguanylate cyclase domain protein"/>
    <property type="match status" value="1"/>
</dbReference>
<protein>
    <recommendedName>
        <fullName evidence="2">diguanylate cyclase</fullName>
        <ecNumber evidence="2">2.7.7.65</ecNumber>
    </recommendedName>
</protein>
<evidence type="ECO:0000259" key="5">
    <source>
        <dbReference type="PROSITE" id="PS50887"/>
    </source>
</evidence>
<dbReference type="CDD" id="cd01949">
    <property type="entry name" value="GGDEF"/>
    <property type="match status" value="1"/>
</dbReference>
<dbReference type="AlphaFoldDB" id="A0AAU7KRP3"/>
<dbReference type="InterPro" id="IPR011623">
    <property type="entry name" value="7TMR_DISM_rcpt_extracell_dom1"/>
</dbReference>
<dbReference type="InterPro" id="IPR000160">
    <property type="entry name" value="GGDEF_dom"/>
</dbReference>
<dbReference type="EC" id="2.7.7.65" evidence="2"/>
<dbReference type="GO" id="GO:0043709">
    <property type="term" value="P:cell adhesion involved in single-species biofilm formation"/>
    <property type="evidence" value="ECO:0007669"/>
    <property type="project" value="TreeGrafter"/>
</dbReference>
<dbReference type="Pfam" id="PF00990">
    <property type="entry name" value="GGDEF"/>
    <property type="match status" value="1"/>
</dbReference>
<dbReference type="NCBIfam" id="TIGR00254">
    <property type="entry name" value="GGDEF"/>
    <property type="match status" value="1"/>
</dbReference>
<dbReference type="GO" id="GO:1902201">
    <property type="term" value="P:negative regulation of bacterial-type flagellum-dependent cell motility"/>
    <property type="evidence" value="ECO:0007669"/>
    <property type="project" value="TreeGrafter"/>
</dbReference>
<dbReference type="EMBL" id="CP098828">
    <property type="protein sequence ID" value="XBO74426.1"/>
    <property type="molecule type" value="Genomic_DNA"/>
</dbReference>
<dbReference type="PANTHER" id="PTHR45138">
    <property type="entry name" value="REGULATORY COMPONENTS OF SENSORY TRANSDUCTION SYSTEM"/>
    <property type="match status" value="1"/>
</dbReference>
<sequence length="573" mass="63391">MQWGGGGESGRGMGRLWLLLTAMVLLLAWELAGEASRPQPNVSLWVLDHQGQQPPEKGALSTVTAESLDEQVSLGLKAHPVWLRLRVVGALPGQRLVLSNPLVQGVELLVCDDSGCRPVARETHFADDPGLAAALPQFRLPVATNELLLRVETDQAIRFNVQVLDDVDLHRYWRDLLLGQGLYFGLIAGLVIYNSLLLFSLRDTNYLWYLGFLSGAGAYFLCQNGLLLLYFPQMGARLNEALLLTALSVISICGLQFCRRFLMTARQDPRVDSLMRWLCWLLALAAAIAWLLPSFLTVVFYSLLGVLTLTAFLLSSVRGLWRGFRPAQWLLMAWSVLVVGVVLLLLVTYGLSPHNFWTLHGFQIGSALEAILLSLALADRISLLQRERETLLEEKARLHGMSYLDGLTGVHNRRYLDEALPAAVAQAEVSGRPLSLIMLDIDNFKRFNDGWGHAEGDRALQHLGKVIEEVVRDIDPVCRYGGEEFVILLKERDEHQALDIAERIRKGLATTPLTLLTGEQVLLTCTLGVAKRLEGESASALLRRADQALYRGKYAGRDRVVLNASGGVASTTS</sequence>
<dbReference type="SUPFAM" id="SSF55073">
    <property type="entry name" value="Nucleotide cyclase"/>
    <property type="match status" value="1"/>
</dbReference>
<feature type="transmembrane region" description="Helical" evidence="4">
    <location>
        <begin position="274"/>
        <end position="292"/>
    </location>
</feature>
<evidence type="ECO:0000256" key="4">
    <source>
        <dbReference type="SAM" id="Phobius"/>
    </source>
</evidence>
<evidence type="ECO:0000313" key="6">
    <source>
        <dbReference type="EMBL" id="XBO74426.1"/>
    </source>
</evidence>
<reference evidence="6" key="1">
    <citation type="submission" date="2022-06" db="EMBL/GenBank/DDBJ databases">
        <title>A novel DMS-producing enzyme.</title>
        <authorList>
            <person name="Zhang Y."/>
        </authorList>
    </citation>
    <scope>NUCLEOTIDE SEQUENCE</scope>
    <source>
        <strain evidence="6">H10-59</strain>
    </source>
</reference>
<keyword evidence="4" id="KW-0812">Transmembrane</keyword>
<dbReference type="GO" id="GO:0005886">
    <property type="term" value="C:plasma membrane"/>
    <property type="evidence" value="ECO:0007669"/>
    <property type="project" value="TreeGrafter"/>
</dbReference>
<feature type="transmembrane region" description="Helical" evidence="4">
    <location>
        <begin position="329"/>
        <end position="351"/>
    </location>
</feature>
<evidence type="ECO:0000256" key="3">
    <source>
        <dbReference type="ARBA" id="ARBA00034247"/>
    </source>
</evidence>
<feature type="transmembrane region" description="Helical" evidence="4">
    <location>
        <begin position="206"/>
        <end position="230"/>
    </location>
</feature>
<dbReference type="Pfam" id="PF07695">
    <property type="entry name" value="7TMR-DISM_7TM"/>
    <property type="match status" value="1"/>
</dbReference>
<accession>A0AAU7KRP3</accession>
<comment type="catalytic activity">
    <reaction evidence="3">
        <text>2 GTP = 3',3'-c-di-GMP + 2 diphosphate</text>
        <dbReference type="Rhea" id="RHEA:24898"/>
        <dbReference type="ChEBI" id="CHEBI:33019"/>
        <dbReference type="ChEBI" id="CHEBI:37565"/>
        <dbReference type="ChEBI" id="CHEBI:58805"/>
        <dbReference type="EC" id="2.7.7.65"/>
    </reaction>
</comment>
<dbReference type="SMART" id="SM00267">
    <property type="entry name" value="GGDEF"/>
    <property type="match status" value="1"/>
</dbReference>
<feature type="transmembrane region" description="Helical" evidence="4">
    <location>
        <begin position="242"/>
        <end position="262"/>
    </location>
</feature>
<evidence type="ECO:0000256" key="2">
    <source>
        <dbReference type="ARBA" id="ARBA00012528"/>
    </source>
</evidence>
<comment type="cofactor">
    <cofactor evidence="1">
        <name>Mg(2+)</name>
        <dbReference type="ChEBI" id="CHEBI:18420"/>
    </cofactor>
</comment>
<dbReference type="PROSITE" id="PS50887">
    <property type="entry name" value="GGDEF"/>
    <property type="match status" value="1"/>
</dbReference>